<evidence type="ECO:0000256" key="8">
    <source>
        <dbReference type="ARBA" id="ARBA00023136"/>
    </source>
</evidence>
<feature type="domain" description="TIR" evidence="14">
    <location>
        <begin position="1061"/>
        <end position="1186"/>
    </location>
</feature>
<dbReference type="SMART" id="SM00013">
    <property type="entry name" value="LRRNT"/>
    <property type="match status" value="1"/>
</dbReference>
<dbReference type="PROSITE" id="PS50104">
    <property type="entry name" value="TIR"/>
    <property type="match status" value="1"/>
</dbReference>
<dbReference type="InterPro" id="IPR000157">
    <property type="entry name" value="TIR_dom"/>
</dbReference>
<protein>
    <recommendedName>
        <fullName evidence="14">TIR domain-containing protein</fullName>
    </recommendedName>
</protein>
<dbReference type="PANTHER" id="PTHR24365:SF541">
    <property type="entry name" value="PROTEIN TOLL-RELATED"/>
    <property type="match status" value="1"/>
</dbReference>
<evidence type="ECO:0000256" key="3">
    <source>
        <dbReference type="ARBA" id="ARBA00022614"/>
    </source>
</evidence>
<name>A0ABD0LTV7_9CAEN</name>
<gene>
    <name evidence="15" type="ORF">BaRGS_00005701</name>
</gene>
<reference evidence="15 16" key="1">
    <citation type="journal article" date="2023" name="Sci. Data">
        <title>Genome assembly of the Korean intertidal mud-creeper Batillaria attramentaria.</title>
        <authorList>
            <person name="Patra A.K."/>
            <person name="Ho P.T."/>
            <person name="Jun S."/>
            <person name="Lee S.J."/>
            <person name="Kim Y."/>
            <person name="Won Y.J."/>
        </authorList>
    </citation>
    <scope>NUCLEOTIDE SEQUENCE [LARGE SCALE GENOMIC DNA]</scope>
    <source>
        <strain evidence="15">Wonlab-2016</strain>
    </source>
</reference>
<dbReference type="InterPro" id="IPR000372">
    <property type="entry name" value="LRRNT"/>
</dbReference>
<feature type="compositionally biased region" description="Basic and acidic residues" evidence="11">
    <location>
        <begin position="1384"/>
        <end position="1393"/>
    </location>
</feature>
<dbReference type="SMART" id="SM00369">
    <property type="entry name" value="LRR_TYP"/>
    <property type="match status" value="16"/>
</dbReference>
<dbReference type="Pfam" id="PF13676">
    <property type="entry name" value="TIR_2"/>
    <property type="match status" value="1"/>
</dbReference>
<dbReference type="SUPFAM" id="SSF52058">
    <property type="entry name" value="L domain-like"/>
    <property type="match status" value="3"/>
</dbReference>
<evidence type="ECO:0000256" key="1">
    <source>
        <dbReference type="ARBA" id="ARBA00004167"/>
    </source>
</evidence>
<keyword evidence="16" id="KW-1185">Reference proteome</keyword>
<accession>A0ABD0LTV7</accession>
<dbReference type="FunFam" id="3.80.10.10:FF:000770">
    <property type="entry name" value="Uncharacterized protein"/>
    <property type="match status" value="1"/>
</dbReference>
<keyword evidence="4 12" id="KW-0812">Transmembrane</keyword>
<keyword evidence="6" id="KW-0677">Repeat</keyword>
<comment type="caution">
    <text evidence="15">The sequence shown here is derived from an EMBL/GenBank/DDBJ whole genome shotgun (WGS) entry which is preliminary data.</text>
</comment>
<dbReference type="InterPro" id="IPR001611">
    <property type="entry name" value="Leu-rich_rpt"/>
</dbReference>
<comment type="similarity">
    <text evidence="2">Belongs to the Toll-like receptor family.</text>
</comment>
<dbReference type="Pfam" id="PF13855">
    <property type="entry name" value="LRR_8"/>
    <property type="match status" value="3"/>
</dbReference>
<evidence type="ECO:0000256" key="7">
    <source>
        <dbReference type="ARBA" id="ARBA00022989"/>
    </source>
</evidence>
<comment type="subcellular location">
    <subcellularLocation>
        <location evidence="1">Membrane</location>
        <topology evidence="1">Single-pass membrane protein</topology>
    </subcellularLocation>
</comment>
<dbReference type="Proteomes" id="UP001519460">
    <property type="component" value="Unassembled WGS sequence"/>
</dbReference>
<dbReference type="SUPFAM" id="SSF52200">
    <property type="entry name" value="Toll/Interleukin receptor TIR domain"/>
    <property type="match status" value="1"/>
</dbReference>
<evidence type="ECO:0000256" key="2">
    <source>
        <dbReference type="ARBA" id="ARBA00009634"/>
    </source>
</evidence>
<evidence type="ECO:0000256" key="4">
    <source>
        <dbReference type="ARBA" id="ARBA00022692"/>
    </source>
</evidence>
<evidence type="ECO:0000256" key="13">
    <source>
        <dbReference type="SAM" id="SignalP"/>
    </source>
</evidence>
<evidence type="ECO:0000313" key="15">
    <source>
        <dbReference type="EMBL" id="KAK7503075.1"/>
    </source>
</evidence>
<feature type="chain" id="PRO_5044747086" description="TIR domain-containing protein" evidence="13">
    <location>
        <begin position="18"/>
        <end position="1423"/>
    </location>
</feature>
<dbReference type="FunFam" id="3.80.10.10:FF:001164">
    <property type="entry name" value="GH01279p"/>
    <property type="match status" value="1"/>
</dbReference>
<dbReference type="Gene3D" id="3.80.10.10">
    <property type="entry name" value="Ribonuclease Inhibitor"/>
    <property type="match status" value="4"/>
</dbReference>
<evidence type="ECO:0000313" key="16">
    <source>
        <dbReference type="Proteomes" id="UP001519460"/>
    </source>
</evidence>
<dbReference type="EMBL" id="JACVVK020000022">
    <property type="protein sequence ID" value="KAK7503075.1"/>
    <property type="molecule type" value="Genomic_DNA"/>
</dbReference>
<evidence type="ECO:0000256" key="9">
    <source>
        <dbReference type="ARBA" id="ARBA00023170"/>
    </source>
</evidence>
<dbReference type="InterPro" id="IPR032675">
    <property type="entry name" value="LRR_dom_sf"/>
</dbReference>
<dbReference type="Gene3D" id="3.40.50.10140">
    <property type="entry name" value="Toll/interleukin-1 receptor homology (TIR) domain"/>
    <property type="match status" value="1"/>
</dbReference>
<proteinExistence type="inferred from homology"/>
<evidence type="ECO:0000256" key="6">
    <source>
        <dbReference type="ARBA" id="ARBA00022737"/>
    </source>
</evidence>
<keyword evidence="10" id="KW-0325">Glycoprotein</keyword>
<keyword evidence="3" id="KW-0433">Leucine-rich repeat</keyword>
<evidence type="ECO:0000256" key="10">
    <source>
        <dbReference type="ARBA" id="ARBA00023180"/>
    </source>
</evidence>
<dbReference type="InterPro" id="IPR035897">
    <property type="entry name" value="Toll_tir_struct_dom_sf"/>
</dbReference>
<dbReference type="GO" id="GO:0016020">
    <property type="term" value="C:membrane"/>
    <property type="evidence" value="ECO:0007669"/>
    <property type="project" value="UniProtKB-SubCell"/>
</dbReference>
<dbReference type="PROSITE" id="PS51450">
    <property type="entry name" value="LRR"/>
    <property type="match status" value="4"/>
</dbReference>
<sequence length="1423" mass="159658">MAASLQTVVIVVSVVTATGGILHNTACDIPGCSCRTESGEHDDVSDREDQYDVTCFVTSVAMSDNTISEVPADVSSVSLVCSDASVGSYLTAGLFRHTPNIRHLGLTNCQFYAVSGAVFDDIPKLQSLKISSSHFATDLPADFFRGSPDVTHLSLAQCGLHHLPELCYLKKLESLNVSHQALQSLDDVINGCYPNVTFDELVVLDVTNSSLEALPERLLARTPNLRELYVGFNHLDDVSFRFEHLQLLDAMGQEIHNADFMNLPFVSGLRVLRAAGDGNTTFPVGKIADIVNMTNLHLENFNVNDSVWEVLPSLHNLTHLNLANNTIVNVSVIENNELLELNLTKNQITRVHKENFLNLTKLVDLDLSHNVMEVISSGVFSSLGSLTLLKLSHNRLRLLFSGTFGKLWSLQYLYLDHNNLHTLPMFLLRDVTSLKELDVSSNGLLTLPYMHGLTKLFFFMASNNSLPVLLHNRFKDLHSLEYLFLRSNHLSFVDPAMFETCPLLRAIDLRENRISGLYPFSENHPSLSWIQLDDNLLQDVTFTFTSLPSLETLFMGSNHLTRLTLNMLPQTLRFLWVAWNKIAYVDPLLFVGFPALRVFNIQANSPLLKLTMEQVQVSPTLQPKPSFVISPNLFDCDCDLAYLKVWERHRDTAAHLADNLPIFEHLDWLQCYTYFSSQRVLFVDLTLSDLVCPYREPVCERNCTCCKVGEPGVTQFGPGVCSCVLTCPEECACFHGGSEYVKMYTHVVCGSRNLTEIPDGVPARATHVRLDGNNLTFLPSDSLTHMADCMFLYLNNNQLVTIQPGSFENLHDLIVLDLSHNLLSEIEERTFGTMRSLTELYLQSNQIAYIHPNAFQGLEALSTLRLDHNHLQSIGSLDFFPSVSSLMLADNPWSCDCEFVSSFLKFLYTNSDSIQDYWLLRCFWLDADAFPVKKLESSNRTLASLVDYVAVPSGSGNESSPSPSIHLSQFDYDFLCAESYVLPVVHETRFFDESSHVAAIVTVLSVAVVVVVVGVLLVRKRREVQAWVYDKFGLRLWDKTAQLDRDQETNRKNDGKPHPPLLYDAFVSYSHEDEDFVLHTLAPRLEERGPRLYRLCLHYRDFPVGGFIADTIIESIESSRRTLLLLSDRFLASEWCRFEFQAAHRHVLREGDHRLIIILLSDIAMKTRTYLRADDPWFWEKLYFALPDVPRTQPADREEVSGQGEGQLQPVYINTSLAREEGLEADGGHSQSRVYFSSIDGEEVESQFIAVPASEVESQFSAVRSREVEPQDIADSSTDDREVGSQCVAATSTDDREVESQCIAAPYIDDREVESQCIAATPTDDREVESQCIAAPYIDDREVESQCIAATPTDDRKVGSRCIAAPTREVEAQHIAVPSTVDRQGVEDDHSESHALPVLSTMEETTGGKLSEVTDDPTHDDHS</sequence>
<evidence type="ECO:0000256" key="11">
    <source>
        <dbReference type="SAM" id="MobiDB-lite"/>
    </source>
</evidence>
<feature type="transmembrane region" description="Helical" evidence="12">
    <location>
        <begin position="997"/>
        <end position="1018"/>
    </location>
</feature>
<keyword evidence="5 13" id="KW-0732">Signal</keyword>
<dbReference type="InterPro" id="IPR003591">
    <property type="entry name" value="Leu-rich_rpt_typical-subtyp"/>
</dbReference>
<organism evidence="15 16">
    <name type="scientific">Batillaria attramentaria</name>
    <dbReference type="NCBI Taxonomy" id="370345"/>
    <lineage>
        <taxon>Eukaryota</taxon>
        <taxon>Metazoa</taxon>
        <taxon>Spiralia</taxon>
        <taxon>Lophotrochozoa</taxon>
        <taxon>Mollusca</taxon>
        <taxon>Gastropoda</taxon>
        <taxon>Caenogastropoda</taxon>
        <taxon>Sorbeoconcha</taxon>
        <taxon>Cerithioidea</taxon>
        <taxon>Batillariidae</taxon>
        <taxon>Batillaria</taxon>
    </lineage>
</organism>
<evidence type="ECO:0000259" key="14">
    <source>
        <dbReference type="PROSITE" id="PS50104"/>
    </source>
</evidence>
<dbReference type="SMART" id="SM00255">
    <property type="entry name" value="TIR"/>
    <property type="match status" value="1"/>
</dbReference>
<dbReference type="PRINTS" id="PR01537">
    <property type="entry name" value="INTRLKN1R1F"/>
</dbReference>
<dbReference type="PANTHER" id="PTHR24365">
    <property type="entry name" value="TOLL-LIKE RECEPTOR"/>
    <property type="match status" value="1"/>
</dbReference>
<dbReference type="SMART" id="SM00365">
    <property type="entry name" value="LRR_SD22"/>
    <property type="match status" value="6"/>
</dbReference>
<evidence type="ECO:0000256" key="12">
    <source>
        <dbReference type="SAM" id="Phobius"/>
    </source>
</evidence>
<feature type="region of interest" description="Disordered" evidence="11">
    <location>
        <begin position="1376"/>
        <end position="1423"/>
    </location>
</feature>
<keyword evidence="7 12" id="KW-1133">Transmembrane helix</keyword>
<feature type="signal peptide" evidence="13">
    <location>
        <begin position="1"/>
        <end position="17"/>
    </location>
</feature>
<feature type="region of interest" description="Disordered" evidence="11">
    <location>
        <begin position="1262"/>
        <end position="1284"/>
    </location>
</feature>
<evidence type="ECO:0000256" key="5">
    <source>
        <dbReference type="ARBA" id="ARBA00022729"/>
    </source>
</evidence>
<keyword evidence="8 12" id="KW-0472">Membrane</keyword>
<keyword evidence="9" id="KW-0675">Receptor</keyword>